<dbReference type="RefSeq" id="WP_191615675.1">
    <property type="nucleotide sequence ID" value="NZ_JACYFG010000006.1"/>
</dbReference>
<evidence type="ECO:0000313" key="4">
    <source>
        <dbReference type="Proteomes" id="UP000622317"/>
    </source>
</evidence>
<feature type="compositionally biased region" description="Basic and acidic residues" evidence="1">
    <location>
        <begin position="39"/>
        <end position="68"/>
    </location>
</feature>
<sequence>MKNKIKTLLAALFASASLLAFAGCSSDSDVGDSLEEAADEAKDATKDAAEEVKEAGEEIADGVKDATN</sequence>
<dbReference type="AlphaFoldDB" id="A0A927F526"/>
<dbReference type="Proteomes" id="UP000622317">
    <property type="component" value="Unassembled WGS sequence"/>
</dbReference>
<dbReference type="InterPro" id="IPR035069">
    <property type="entry name" value="TTHA1013/TTHA0281-like"/>
</dbReference>
<gene>
    <name evidence="3" type="ORF">IEN85_03480</name>
</gene>
<accession>A0A927F526</accession>
<dbReference type="PROSITE" id="PS51257">
    <property type="entry name" value="PROKAR_LIPOPROTEIN"/>
    <property type="match status" value="1"/>
</dbReference>
<comment type="caution">
    <text evidence="3">The sequence shown here is derived from an EMBL/GenBank/DDBJ whole genome shotgun (WGS) entry which is preliminary data.</text>
</comment>
<feature type="region of interest" description="Disordered" evidence="1">
    <location>
        <begin position="32"/>
        <end position="68"/>
    </location>
</feature>
<protein>
    <recommendedName>
        <fullName evidence="5">YtxH domain-containing protein</fullName>
    </recommendedName>
</protein>
<name>A0A927F526_9BACT</name>
<dbReference type="EMBL" id="JACYFG010000006">
    <property type="protein sequence ID" value="MBD5778539.1"/>
    <property type="molecule type" value="Genomic_DNA"/>
</dbReference>
<evidence type="ECO:0000313" key="3">
    <source>
        <dbReference type="EMBL" id="MBD5778539.1"/>
    </source>
</evidence>
<reference evidence="3" key="1">
    <citation type="submission" date="2020-09" db="EMBL/GenBank/DDBJ databases">
        <title>Pelagicoccus enzymogenes sp. nov. with an EPS production, isolated from marine sediment.</title>
        <authorList>
            <person name="Feng X."/>
        </authorList>
    </citation>
    <scope>NUCLEOTIDE SEQUENCE</scope>
    <source>
        <strain evidence="3">NFK12</strain>
    </source>
</reference>
<keyword evidence="4" id="KW-1185">Reference proteome</keyword>
<evidence type="ECO:0000256" key="1">
    <source>
        <dbReference type="SAM" id="MobiDB-lite"/>
    </source>
</evidence>
<feature type="chain" id="PRO_5036806040" description="YtxH domain-containing protein" evidence="2">
    <location>
        <begin position="23"/>
        <end position="68"/>
    </location>
</feature>
<evidence type="ECO:0008006" key="5">
    <source>
        <dbReference type="Google" id="ProtNLM"/>
    </source>
</evidence>
<proteinExistence type="predicted"/>
<dbReference type="SUPFAM" id="SSF143100">
    <property type="entry name" value="TTHA1013/TTHA0281-like"/>
    <property type="match status" value="1"/>
</dbReference>
<dbReference type="Gene3D" id="6.10.140.1430">
    <property type="match status" value="1"/>
</dbReference>
<keyword evidence="2" id="KW-0732">Signal</keyword>
<feature type="signal peptide" evidence="2">
    <location>
        <begin position="1"/>
        <end position="22"/>
    </location>
</feature>
<evidence type="ECO:0000256" key="2">
    <source>
        <dbReference type="SAM" id="SignalP"/>
    </source>
</evidence>
<organism evidence="3 4">
    <name type="scientific">Pelagicoccus enzymogenes</name>
    <dbReference type="NCBI Taxonomy" id="2773457"/>
    <lineage>
        <taxon>Bacteria</taxon>
        <taxon>Pseudomonadati</taxon>
        <taxon>Verrucomicrobiota</taxon>
        <taxon>Opitutia</taxon>
        <taxon>Puniceicoccales</taxon>
        <taxon>Pelagicoccaceae</taxon>
        <taxon>Pelagicoccus</taxon>
    </lineage>
</organism>